<dbReference type="InterPro" id="IPR006146">
    <property type="entry name" value="5'-Nucleotdase_CS"/>
</dbReference>
<dbReference type="Pfam" id="PF02872">
    <property type="entry name" value="5_nucleotid_C"/>
    <property type="match status" value="1"/>
</dbReference>
<keyword evidence="6" id="KW-1185">Reference proteome</keyword>
<dbReference type="GO" id="GO:0000166">
    <property type="term" value="F:nucleotide binding"/>
    <property type="evidence" value="ECO:0007669"/>
    <property type="project" value="UniProtKB-KW"/>
</dbReference>
<evidence type="ECO:0000256" key="2">
    <source>
        <dbReference type="RuleBase" id="RU362119"/>
    </source>
</evidence>
<dbReference type="GO" id="GO:0030288">
    <property type="term" value="C:outer membrane-bounded periplasmic space"/>
    <property type="evidence" value="ECO:0007669"/>
    <property type="project" value="TreeGrafter"/>
</dbReference>
<comment type="similarity">
    <text evidence="2">Belongs to the 5'-nucleotidase family.</text>
</comment>
<dbReference type="SUPFAM" id="SSF55816">
    <property type="entry name" value="5'-nucleotidase (syn. UDP-sugar hydrolase), C-terminal domain"/>
    <property type="match status" value="1"/>
</dbReference>
<keyword evidence="1" id="KW-0732">Signal</keyword>
<gene>
    <name evidence="5" type="primary">nutA</name>
    <name evidence="5" type="ORF">MESINF_2693</name>
</gene>
<evidence type="ECO:0000313" key="6">
    <source>
        <dbReference type="Proteomes" id="UP000250796"/>
    </source>
</evidence>
<dbReference type="GO" id="GO:0008768">
    <property type="term" value="F:UDP-sugar diphosphatase activity"/>
    <property type="evidence" value="ECO:0007669"/>
    <property type="project" value="TreeGrafter"/>
</dbReference>
<dbReference type="InterPro" id="IPR004843">
    <property type="entry name" value="Calcineurin-like_PHP"/>
</dbReference>
<dbReference type="PRINTS" id="PR01607">
    <property type="entry name" value="APYRASEFAMLY"/>
</dbReference>
<accession>A0A7Z7LHC6</accession>
<evidence type="ECO:0000259" key="3">
    <source>
        <dbReference type="Pfam" id="PF00149"/>
    </source>
</evidence>
<dbReference type="PROSITE" id="PS00785">
    <property type="entry name" value="5_NUCLEOTIDASE_1"/>
    <property type="match status" value="1"/>
</dbReference>
<dbReference type="Gene3D" id="3.90.780.10">
    <property type="entry name" value="5'-Nucleotidase, C-terminal domain"/>
    <property type="match status" value="1"/>
</dbReference>
<evidence type="ECO:0000259" key="4">
    <source>
        <dbReference type="Pfam" id="PF02872"/>
    </source>
</evidence>
<sequence>MKKFLLIALIVTLSIFALAQRLTILHINDTHGHIWPEGEFGGFAAIATLVNQARMSNPNTIFLHAGDINTGVPESDLQDAAPDIVALNLMKLDAVTLGNHEFDNDANVLAKQMNIAAFPFLSANIYKDGKPAFTQYIIKEVGGIKVAIVGFTAQESEILEYLYAKDYEWKEIVEVAKELIPQLEAQADIIVALTHMGSNPVIVGPNSWELAAAVDGIDVIVDGHSHTFYERPEVINGTLIVSAGEWGKYLGKLDLDVVNGTITFVSFRPIKVENSITPDFAVATVLDYFKKAGGEALNVVVGETTIKLEGDRNVVRARDTNLGYLICDAMIWKSGADIAISNSGGIRASIAAGPITYRDILTVLPFGNSLYVIEISGADFMKVLEFTATIAAGQGAMPQVSGVSYTIENGTVKDVLVNGEPIVMDKIYKVATNNYLASGGDGYTTLANHPGYDTGFVLADVVVEYVSKISPITSYQESGRINRVK</sequence>
<evidence type="ECO:0000313" key="5">
    <source>
        <dbReference type="EMBL" id="SSC14133.1"/>
    </source>
</evidence>
<feature type="domain" description="Calcineurin-like phosphoesterase" evidence="3">
    <location>
        <begin position="22"/>
        <end position="227"/>
    </location>
</feature>
<dbReference type="PANTHER" id="PTHR11575:SF24">
    <property type="entry name" value="5'-NUCLEOTIDASE"/>
    <property type="match status" value="1"/>
</dbReference>
<dbReference type="GO" id="GO:0009166">
    <property type="term" value="P:nucleotide catabolic process"/>
    <property type="evidence" value="ECO:0007669"/>
    <property type="project" value="InterPro"/>
</dbReference>
<dbReference type="KEGG" id="minf:MESINF_2693"/>
<protein>
    <submittedName>
        <fullName evidence="5">5'-nucleotidase</fullName>
        <ecNumber evidence="5">3.1.3.5</ecNumber>
    </submittedName>
</protein>
<dbReference type="Proteomes" id="UP000250796">
    <property type="component" value="Chromosome MESINF"/>
</dbReference>
<dbReference type="SUPFAM" id="SSF56300">
    <property type="entry name" value="Metallo-dependent phosphatases"/>
    <property type="match status" value="1"/>
</dbReference>
<dbReference type="Pfam" id="PF00149">
    <property type="entry name" value="Metallophos"/>
    <property type="match status" value="1"/>
</dbReference>
<dbReference type="EMBL" id="LS974202">
    <property type="protein sequence ID" value="SSC14133.1"/>
    <property type="molecule type" value="Genomic_DNA"/>
</dbReference>
<dbReference type="InterPro" id="IPR029052">
    <property type="entry name" value="Metallo-depent_PP-like"/>
</dbReference>
<feature type="domain" description="5'-Nucleotidase C-terminal" evidence="4">
    <location>
        <begin position="300"/>
        <end position="447"/>
    </location>
</feature>
<proteinExistence type="inferred from homology"/>
<dbReference type="EC" id="3.1.3.5" evidence="5"/>
<organism evidence="5 6">
    <name type="scientific">Mesotoga infera</name>
    <dbReference type="NCBI Taxonomy" id="1236046"/>
    <lineage>
        <taxon>Bacteria</taxon>
        <taxon>Thermotogati</taxon>
        <taxon>Thermotogota</taxon>
        <taxon>Thermotogae</taxon>
        <taxon>Kosmotogales</taxon>
        <taxon>Kosmotogaceae</taxon>
        <taxon>Mesotoga</taxon>
    </lineage>
</organism>
<dbReference type="RefSeq" id="WP_169700462.1">
    <property type="nucleotide sequence ID" value="NZ_LS974202.1"/>
</dbReference>
<dbReference type="InterPro" id="IPR036907">
    <property type="entry name" value="5'-Nucleotdase_C_sf"/>
</dbReference>
<dbReference type="GO" id="GO:0008253">
    <property type="term" value="F:5'-nucleotidase activity"/>
    <property type="evidence" value="ECO:0007669"/>
    <property type="project" value="UniProtKB-EC"/>
</dbReference>
<keyword evidence="2" id="KW-0547">Nucleotide-binding</keyword>
<dbReference type="InterPro" id="IPR008334">
    <property type="entry name" value="5'-Nucleotdase_C"/>
</dbReference>
<evidence type="ECO:0000256" key="1">
    <source>
        <dbReference type="ARBA" id="ARBA00022729"/>
    </source>
</evidence>
<dbReference type="Gene3D" id="3.60.21.10">
    <property type="match status" value="1"/>
</dbReference>
<name>A0A7Z7LHC6_9BACT</name>
<dbReference type="GO" id="GO:0046872">
    <property type="term" value="F:metal ion binding"/>
    <property type="evidence" value="ECO:0007669"/>
    <property type="project" value="InterPro"/>
</dbReference>
<dbReference type="PANTHER" id="PTHR11575">
    <property type="entry name" value="5'-NUCLEOTIDASE-RELATED"/>
    <property type="match status" value="1"/>
</dbReference>
<reference evidence="5 6" key="1">
    <citation type="submission" date="2017-01" db="EMBL/GenBank/DDBJ databases">
        <authorList>
            <person name="Erauso G."/>
        </authorList>
    </citation>
    <scope>NUCLEOTIDE SEQUENCE [LARGE SCALE GENOMIC DNA]</scope>
    <source>
        <strain evidence="5">MESINF1</strain>
    </source>
</reference>
<dbReference type="AlphaFoldDB" id="A0A7Z7LHC6"/>
<keyword evidence="2 5" id="KW-0378">Hydrolase</keyword>
<dbReference type="InterPro" id="IPR006179">
    <property type="entry name" value="5_nucleotidase/apyrase"/>
</dbReference>